<evidence type="ECO:0000256" key="7">
    <source>
        <dbReference type="ARBA" id="ARBA00029660"/>
    </source>
</evidence>
<protein>
    <recommendedName>
        <fullName evidence="3 9">Aminoglycoside N(6')-acetyltransferase type 1</fullName>
        <ecNumber evidence="2 9">2.3.1.82</ecNumber>
    </recommendedName>
    <alternativeName>
        <fullName evidence="7 9">Aminoglycoside resistance protein</fullName>
    </alternativeName>
</protein>
<comment type="caution">
    <text evidence="11">The sequence shown here is derived from an EMBL/GenBank/DDBJ whole genome shotgun (WGS) entry which is preliminary data.</text>
</comment>
<keyword evidence="5 9" id="KW-0046">Antibiotic resistance</keyword>
<organism evidence="11 12">
    <name type="scientific">Novosphingobium cyanobacteriorum</name>
    <dbReference type="NCBI Taxonomy" id="3024215"/>
    <lineage>
        <taxon>Bacteria</taxon>
        <taxon>Pseudomonadati</taxon>
        <taxon>Pseudomonadota</taxon>
        <taxon>Alphaproteobacteria</taxon>
        <taxon>Sphingomonadales</taxon>
        <taxon>Sphingomonadaceae</taxon>
        <taxon>Novosphingobium</taxon>
    </lineage>
</organism>
<accession>A0ABT6CPT9</accession>
<dbReference type="InterPro" id="IPR000182">
    <property type="entry name" value="GNAT_dom"/>
</dbReference>
<dbReference type="InterPro" id="IPR016181">
    <property type="entry name" value="Acyl_CoA_acyltransferase"/>
</dbReference>
<dbReference type="SUPFAM" id="SSF55729">
    <property type="entry name" value="Acyl-CoA N-acyltransferases (Nat)"/>
    <property type="match status" value="1"/>
</dbReference>
<dbReference type="Gene3D" id="3.40.630.30">
    <property type="match status" value="1"/>
</dbReference>
<dbReference type="NCBIfam" id="NF043067">
    <property type="entry name" value="AAC_6p_group_E"/>
    <property type="match status" value="1"/>
</dbReference>
<feature type="domain" description="N-acetyltransferase" evidence="10">
    <location>
        <begin position="2"/>
        <end position="147"/>
    </location>
</feature>
<keyword evidence="6 9" id="KW-0012">Acyltransferase</keyword>
<keyword evidence="12" id="KW-1185">Reference proteome</keyword>
<dbReference type="PROSITE" id="PS51186">
    <property type="entry name" value="GNAT"/>
    <property type="match status" value="1"/>
</dbReference>
<dbReference type="EMBL" id="JAROCY010000013">
    <property type="protein sequence ID" value="MDF8334322.1"/>
    <property type="molecule type" value="Genomic_DNA"/>
</dbReference>
<evidence type="ECO:0000256" key="3">
    <source>
        <dbReference type="ARBA" id="ARBA00017677"/>
    </source>
</evidence>
<name>A0ABT6CPT9_9SPHN</name>
<dbReference type="EC" id="2.3.1.82" evidence="2 9"/>
<dbReference type="PANTHER" id="PTHR43877">
    <property type="entry name" value="AMINOALKYLPHOSPHONATE N-ACETYLTRANSFERASE-RELATED-RELATED"/>
    <property type="match status" value="1"/>
</dbReference>
<evidence type="ECO:0000256" key="6">
    <source>
        <dbReference type="ARBA" id="ARBA00023315"/>
    </source>
</evidence>
<evidence type="ECO:0000256" key="9">
    <source>
        <dbReference type="PIRNR" id="PIRNR000452"/>
    </source>
</evidence>
<dbReference type="Proteomes" id="UP001222770">
    <property type="component" value="Unassembled WGS sequence"/>
</dbReference>
<dbReference type="Pfam" id="PF00583">
    <property type="entry name" value="Acetyltransf_1"/>
    <property type="match status" value="1"/>
</dbReference>
<reference evidence="11 12" key="1">
    <citation type="submission" date="2023-03" db="EMBL/GenBank/DDBJ databases">
        <title>Novosphingobium cyanobacteriorum sp. nov., isolated from a eutrophic reservoir during the Microcystis bloom period.</title>
        <authorList>
            <person name="Kang M."/>
            <person name="Le V."/>
            <person name="Ko S.-R."/>
            <person name="Lee S.-A."/>
            <person name="Ahn C.-Y."/>
        </authorList>
    </citation>
    <scope>NUCLEOTIDE SEQUENCE [LARGE SCALE GENOMIC DNA]</scope>
    <source>
        <strain evidence="11 12">HBC54</strain>
    </source>
</reference>
<dbReference type="InterPro" id="IPR024170">
    <property type="entry name" value="Aminoglycoside_N6-AcTrfrase"/>
</dbReference>
<keyword evidence="4 9" id="KW-0808">Transferase</keyword>
<comment type="subunit">
    <text evidence="1 9">Homodimer.</text>
</comment>
<dbReference type="RefSeq" id="WP_277278886.1">
    <property type="nucleotide sequence ID" value="NZ_JAROCY010000013.1"/>
</dbReference>
<comment type="function">
    <text evidence="9">Catalyzes the transfer of an acetyl group from acetyl-CoA to the 6'-amino group of aminoglycoside molecules conferring resistance to antibiotics containing the purpurosamine ring.</text>
</comment>
<dbReference type="CDD" id="cd04301">
    <property type="entry name" value="NAT_SF"/>
    <property type="match status" value="1"/>
</dbReference>
<proteinExistence type="predicted"/>
<evidence type="ECO:0000256" key="4">
    <source>
        <dbReference type="ARBA" id="ARBA00022679"/>
    </source>
</evidence>
<dbReference type="PIRSF" id="PIRSF000452">
    <property type="entry name" value="6-N-acetyltransf"/>
    <property type="match status" value="1"/>
</dbReference>
<evidence type="ECO:0000256" key="1">
    <source>
        <dbReference type="ARBA" id="ARBA00011738"/>
    </source>
</evidence>
<dbReference type="InterPro" id="IPR050832">
    <property type="entry name" value="Bact_Acetyltransf"/>
</dbReference>
<evidence type="ECO:0000259" key="10">
    <source>
        <dbReference type="PROSITE" id="PS51186"/>
    </source>
</evidence>
<evidence type="ECO:0000256" key="2">
    <source>
        <dbReference type="ARBA" id="ARBA00012888"/>
    </source>
</evidence>
<gene>
    <name evidence="11" type="ORF">POM99_14015</name>
</gene>
<evidence type="ECO:0000313" key="12">
    <source>
        <dbReference type="Proteomes" id="UP001222770"/>
    </source>
</evidence>
<evidence type="ECO:0000313" key="11">
    <source>
        <dbReference type="EMBL" id="MDF8334322.1"/>
    </source>
</evidence>
<evidence type="ECO:0000256" key="5">
    <source>
        <dbReference type="ARBA" id="ARBA00023251"/>
    </source>
</evidence>
<evidence type="ECO:0000256" key="8">
    <source>
        <dbReference type="ARBA" id="ARBA00048923"/>
    </source>
</evidence>
<comment type="catalytic activity">
    <reaction evidence="8 9">
        <text>kanamycin B + acetyl-CoA = N(6')-acetylkanamycin B + CoA + H(+)</text>
        <dbReference type="Rhea" id="RHEA:16449"/>
        <dbReference type="ChEBI" id="CHEBI:15378"/>
        <dbReference type="ChEBI" id="CHEBI:57287"/>
        <dbReference type="ChEBI" id="CHEBI:57288"/>
        <dbReference type="ChEBI" id="CHEBI:58390"/>
        <dbReference type="ChEBI" id="CHEBI:58549"/>
        <dbReference type="EC" id="2.3.1.82"/>
    </reaction>
</comment>
<sequence>MIAILPAGVEHLDQWAQLRHQLWDEDPVAAHRDEAAEQLADAERFLNLVAVDDGTVVGFAEASIRHEYVNGCEGSPVVFLEGIFVAPSARRTGLARQLCARVAEWGRARGCAEFASDAWHDDVESHAFHVAAGFVETERVVYFRQEL</sequence>